<evidence type="ECO:0000256" key="5">
    <source>
        <dbReference type="ARBA" id="ARBA00022737"/>
    </source>
</evidence>
<dbReference type="EMBL" id="JQDR03004065">
    <property type="protein sequence ID" value="KAA0202228.1"/>
    <property type="molecule type" value="Genomic_DNA"/>
</dbReference>
<name>A0A6A0H8Z7_HYAAZ</name>
<gene>
    <name evidence="9" type="ORF">HAZT_HAZT009553</name>
</gene>
<dbReference type="PRINTS" id="PR00926">
    <property type="entry name" value="MITOCARRIER"/>
</dbReference>
<evidence type="ECO:0000256" key="7">
    <source>
        <dbReference type="PROSITE-ProRule" id="PRU00282"/>
    </source>
</evidence>
<evidence type="ECO:0000256" key="4">
    <source>
        <dbReference type="ARBA" id="ARBA00022692"/>
    </source>
</evidence>
<keyword evidence="6 7" id="KW-0472">Membrane</keyword>
<proteinExistence type="inferred from homology"/>
<accession>A0A6A0H8Z7</accession>
<keyword evidence="3 8" id="KW-0813">Transport</keyword>
<organism evidence="9">
    <name type="scientific">Hyalella azteca</name>
    <name type="common">Amphipod</name>
    <dbReference type="NCBI Taxonomy" id="294128"/>
    <lineage>
        <taxon>Eukaryota</taxon>
        <taxon>Metazoa</taxon>
        <taxon>Ecdysozoa</taxon>
        <taxon>Arthropoda</taxon>
        <taxon>Crustacea</taxon>
        <taxon>Multicrustacea</taxon>
        <taxon>Malacostraca</taxon>
        <taxon>Eumalacostraca</taxon>
        <taxon>Peracarida</taxon>
        <taxon>Amphipoda</taxon>
        <taxon>Senticaudata</taxon>
        <taxon>Talitrida</taxon>
        <taxon>Talitroidea</taxon>
        <taxon>Hyalellidae</taxon>
        <taxon>Hyalella</taxon>
    </lineage>
</organism>
<feature type="repeat" description="Solcar" evidence="7">
    <location>
        <begin position="22"/>
        <end position="108"/>
    </location>
</feature>
<reference evidence="9" key="2">
    <citation type="journal article" date="2018" name="Environ. Sci. Technol.">
        <title>The Toxicogenome of Hyalella azteca: A Model for Sediment Ecotoxicology and Evolutionary Toxicology.</title>
        <authorList>
            <person name="Poynton H.C."/>
            <person name="Hasenbein S."/>
            <person name="Benoit J.B."/>
            <person name="Sepulveda M.S."/>
            <person name="Poelchau M.F."/>
            <person name="Hughes D.S.T."/>
            <person name="Murali S.C."/>
            <person name="Chen S."/>
            <person name="Glastad K.M."/>
            <person name="Goodisman M.A.D."/>
            <person name="Werren J.H."/>
            <person name="Vineis J.H."/>
            <person name="Bowen J.L."/>
            <person name="Friedrich M."/>
            <person name="Jones J."/>
            <person name="Robertson H.M."/>
            <person name="Feyereisen R."/>
            <person name="Mechler-Hickson A."/>
            <person name="Mathers N."/>
            <person name="Lee C.E."/>
            <person name="Colbourne J.K."/>
            <person name="Biales A."/>
            <person name="Johnston J.S."/>
            <person name="Wellborn G.A."/>
            <person name="Rosendale A.J."/>
            <person name="Cridge A.G."/>
            <person name="Munoz-Torres M.C."/>
            <person name="Bain P.A."/>
            <person name="Manny A.R."/>
            <person name="Major K.M."/>
            <person name="Lambert F.N."/>
            <person name="Vulpe C.D."/>
            <person name="Tuck P."/>
            <person name="Blalock B.J."/>
            <person name="Lin Y.Y."/>
            <person name="Smith M.E."/>
            <person name="Ochoa-Acuna H."/>
            <person name="Chen M.M."/>
            <person name="Childers C.P."/>
            <person name="Qu J."/>
            <person name="Dugan S."/>
            <person name="Lee S.L."/>
            <person name="Chao H."/>
            <person name="Dinh H."/>
            <person name="Han Y."/>
            <person name="Doddapaneni H."/>
            <person name="Worley K.C."/>
            <person name="Muzny D.M."/>
            <person name="Gibbs R.A."/>
            <person name="Richards S."/>
        </authorList>
    </citation>
    <scope>NUCLEOTIDE SEQUENCE</scope>
    <source>
        <strain evidence="9">HAZT.00-mixed</strain>
        <tissue evidence="9">Whole organism</tissue>
    </source>
</reference>
<keyword evidence="4 7" id="KW-0812">Transmembrane</keyword>
<evidence type="ECO:0000256" key="6">
    <source>
        <dbReference type="ARBA" id="ARBA00023136"/>
    </source>
</evidence>
<reference evidence="9" key="3">
    <citation type="submission" date="2019-06" db="EMBL/GenBank/DDBJ databases">
        <authorList>
            <person name="Poynton C."/>
            <person name="Hasenbein S."/>
            <person name="Benoit J.B."/>
            <person name="Sepulveda M.S."/>
            <person name="Poelchau M.F."/>
            <person name="Murali S.C."/>
            <person name="Chen S."/>
            <person name="Glastad K.M."/>
            <person name="Werren J.H."/>
            <person name="Vineis J.H."/>
            <person name="Bowen J.L."/>
            <person name="Friedrich M."/>
            <person name="Jones J."/>
            <person name="Robertson H.M."/>
            <person name="Feyereisen R."/>
            <person name="Mechler-Hickson A."/>
            <person name="Mathers N."/>
            <person name="Lee C.E."/>
            <person name="Colbourne J.K."/>
            <person name="Biales A."/>
            <person name="Johnston J.S."/>
            <person name="Wellborn G.A."/>
            <person name="Rosendale A.J."/>
            <person name="Cridge A.G."/>
            <person name="Munoz-Torres M.C."/>
            <person name="Bain P.A."/>
            <person name="Manny A.R."/>
            <person name="Major K.M."/>
            <person name="Lambert F.N."/>
            <person name="Vulpe C.D."/>
            <person name="Tuck P."/>
            <person name="Blalock B.J."/>
            <person name="Lin Y.-Y."/>
            <person name="Smith M.E."/>
            <person name="Ochoa-Acuna H."/>
            <person name="Chen M.-J.M."/>
            <person name="Childers C.P."/>
            <person name="Qu J."/>
            <person name="Dugan S."/>
            <person name="Lee S.L."/>
            <person name="Chao H."/>
            <person name="Dinh H."/>
            <person name="Han Y."/>
            <person name="Doddapaneni H."/>
            <person name="Worley K.C."/>
            <person name="Muzny D.M."/>
            <person name="Gibbs R.A."/>
            <person name="Richards S."/>
        </authorList>
    </citation>
    <scope>NUCLEOTIDE SEQUENCE</scope>
    <source>
        <strain evidence="9">HAZT.00-mixed</strain>
        <tissue evidence="9">Whole organism</tissue>
    </source>
</reference>
<dbReference type="Pfam" id="PF00153">
    <property type="entry name" value="Mito_carr"/>
    <property type="match status" value="2"/>
</dbReference>
<dbReference type="InterPro" id="IPR018108">
    <property type="entry name" value="MCP_transmembrane"/>
</dbReference>
<protein>
    <submittedName>
        <fullName evidence="9">Uncharacterized protein</fullName>
    </submittedName>
</protein>
<dbReference type="GO" id="GO:0016020">
    <property type="term" value="C:membrane"/>
    <property type="evidence" value="ECO:0007669"/>
    <property type="project" value="UniProtKB-SubCell"/>
</dbReference>
<dbReference type="SUPFAM" id="SSF103506">
    <property type="entry name" value="Mitochondrial carrier"/>
    <property type="match status" value="1"/>
</dbReference>
<dbReference type="Gene3D" id="1.50.40.10">
    <property type="entry name" value="Mitochondrial carrier domain"/>
    <property type="match status" value="1"/>
</dbReference>
<reference evidence="9" key="1">
    <citation type="submission" date="2014-08" db="EMBL/GenBank/DDBJ databases">
        <authorList>
            <person name="Murali S."/>
            <person name="Richards S."/>
            <person name="Bandaranaike D."/>
            <person name="Bellair M."/>
            <person name="Blankenburg K."/>
            <person name="Chao H."/>
            <person name="Dinh H."/>
            <person name="Doddapaneni H."/>
            <person name="Dugan-Rocha S."/>
            <person name="Elkadiri S."/>
            <person name="Gnanaolivu R."/>
            <person name="Hughes D."/>
            <person name="Lee S."/>
            <person name="Li M."/>
            <person name="Ming W."/>
            <person name="Munidasa M."/>
            <person name="Muniz J."/>
            <person name="Nguyen L."/>
            <person name="Osuji N."/>
            <person name="Pu L.-L."/>
            <person name="Puazo M."/>
            <person name="Skinner E."/>
            <person name="Qu C."/>
            <person name="Quiroz J."/>
            <person name="Raj R."/>
            <person name="Weissenberger G."/>
            <person name="Xin Y."/>
            <person name="Zou X."/>
            <person name="Han Y."/>
            <person name="Worley K."/>
            <person name="Muzny D."/>
            <person name="Gibbs R."/>
        </authorList>
    </citation>
    <scope>NUCLEOTIDE SEQUENCE</scope>
    <source>
        <strain evidence="9">HAZT.00-mixed</strain>
        <tissue evidence="9">Whole organism</tissue>
    </source>
</reference>
<comment type="caution">
    <text evidence="9">The sequence shown here is derived from an EMBL/GenBank/DDBJ whole genome shotgun (WGS) entry which is preliminary data.</text>
</comment>
<dbReference type="GO" id="GO:0055085">
    <property type="term" value="P:transmembrane transport"/>
    <property type="evidence" value="ECO:0007669"/>
    <property type="project" value="InterPro"/>
</dbReference>
<dbReference type="InterPro" id="IPR002067">
    <property type="entry name" value="MCP"/>
</dbReference>
<evidence type="ECO:0000256" key="1">
    <source>
        <dbReference type="ARBA" id="ARBA00004141"/>
    </source>
</evidence>
<evidence type="ECO:0000256" key="3">
    <source>
        <dbReference type="ARBA" id="ARBA00022448"/>
    </source>
</evidence>
<dbReference type="Proteomes" id="UP000711488">
    <property type="component" value="Unassembled WGS sequence"/>
</dbReference>
<evidence type="ECO:0000313" key="9">
    <source>
        <dbReference type="EMBL" id="KAA0202228.1"/>
    </source>
</evidence>
<feature type="repeat" description="Solcar" evidence="7">
    <location>
        <begin position="117"/>
        <end position="190"/>
    </location>
</feature>
<dbReference type="PANTHER" id="PTHR24089">
    <property type="entry name" value="SOLUTE CARRIER FAMILY 25"/>
    <property type="match status" value="1"/>
</dbReference>
<dbReference type="PROSITE" id="PS50920">
    <property type="entry name" value="SOLCAR"/>
    <property type="match status" value="2"/>
</dbReference>
<evidence type="ECO:0000256" key="8">
    <source>
        <dbReference type="RuleBase" id="RU000488"/>
    </source>
</evidence>
<comment type="similarity">
    <text evidence="2 8">Belongs to the mitochondrial carrier (TC 2.A.29) family.</text>
</comment>
<keyword evidence="5" id="KW-0677">Repeat</keyword>
<dbReference type="InterPro" id="IPR023395">
    <property type="entry name" value="MCP_dom_sf"/>
</dbReference>
<dbReference type="AlphaFoldDB" id="A0A6A0H8Z7"/>
<sequence length="198" mass="22043">MLIVMCFKNLSLLRSLHPKKGSSVLVSLVAGATAGAVAKTTIAPIDRTKINFQATNQRYSTMESFKYMHKCYHAEGFFSLWRGNSATMARIIPYAATQFAAHEQWKKVLLIDNSTDVPPYKRFVAGSLAGVTSQFLTYPLDLARARMAITPRDTEEGVVHGLYKGLSLNWIKGPISVGTSFAVFDYCKNFLEQFTQDT</sequence>
<dbReference type="OrthoDB" id="270584at2759"/>
<evidence type="ECO:0000256" key="2">
    <source>
        <dbReference type="ARBA" id="ARBA00006375"/>
    </source>
</evidence>
<comment type="subcellular location">
    <subcellularLocation>
        <location evidence="1">Membrane</location>
        <topology evidence="1">Multi-pass membrane protein</topology>
    </subcellularLocation>
</comment>